<organism evidence="1 2">
    <name type="scientific">Occallatibacter riparius</name>
    <dbReference type="NCBI Taxonomy" id="1002689"/>
    <lineage>
        <taxon>Bacteria</taxon>
        <taxon>Pseudomonadati</taxon>
        <taxon>Acidobacteriota</taxon>
        <taxon>Terriglobia</taxon>
        <taxon>Terriglobales</taxon>
        <taxon>Acidobacteriaceae</taxon>
        <taxon>Occallatibacter</taxon>
    </lineage>
</organism>
<proteinExistence type="predicted"/>
<protein>
    <submittedName>
        <fullName evidence="1">Uncharacterized protein</fullName>
    </submittedName>
</protein>
<reference evidence="1" key="1">
    <citation type="submission" date="2021-04" db="EMBL/GenBank/DDBJ databases">
        <title>Phylogenetic analysis of Acidobacteriaceae.</title>
        <authorList>
            <person name="Qiu L."/>
            <person name="Zhang Q."/>
        </authorList>
    </citation>
    <scope>NUCLEOTIDE SEQUENCE</scope>
    <source>
        <strain evidence="1">DSM 25168</strain>
    </source>
</reference>
<name>A0A9J7BFG4_9BACT</name>
<keyword evidence="2" id="KW-1185">Reference proteome</keyword>
<dbReference type="Proteomes" id="UP001059380">
    <property type="component" value="Chromosome"/>
</dbReference>
<sequence length="235" mass="24163">MAGQYLRGALIEFMESFPIPLPNVILFQYNPETMTHTWTPAKTGGVSSPGQSPSNPLAITGPPEEQFSFTLAMDAGDTIADGSAITAGLAKLSGVYPRIAALEMLLFPTAPPGGGLIGSVSSALGLGGGPPPATAVPASQLPTTLFVWGPGRIAPVRVTALTFTEKLYDGTLLVPTHAEAQITLKVLTPPELQFVDGPLGTLANMAATYTAGLREALAIANLANAVESIVGMLPV</sequence>
<dbReference type="KEGG" id="orp:MOP44_14255"/>
<dbReference type="RefSeq" id="WP_260790626.1">
    <property type="nucleotide sequence ID" value="NZ_CP093313.1"/>
</dbReference>
<accession>A0A9J7BFG4</accession>
<evidence type="ECO:0000313" key="1">
    <source>
        <dbReference type="EMBL" id="UWZ81748.1"/>
    </source>
</evidence>
<gene>
    <name evidence="1" type="ORF">MOP44_14255</name>
</gene>
<dbReference type="AlphaFoldDB" id="A0A9J7BFG4"/>
<evidence type="ECO:0000313" key="2">
    <source>
        <dbReference type="Proteomes" id="UP001059380"/>
    </source>
</evidence>
<dbReference type="EMBL" id="CP093313">
    <property type="protein sequence ID" value="UWZ81748.1"/>
    <property type="molecule type" value="Genomic_DNA"/>
</dbReference>